<dbReference type="HOGENOM" id="CLU_577530_0_0_1"/>
<dbReference type="Pfam" id="PF12937">
    <property type="entry name" value="F-box-like"/>
    <property type="match status" value="1"/>
</dbReference>
<proteinExistence type="predicted"/>
<name>A0A067SIG1_GALM3</name>
<dbReference type="Proteomes" id="UP000027222">
    <property type="component" value="Unassembled WGS sequence"/>
</dbReference>
<dbReference type="SUPFAM" id="SSF81383">
    <property type="entry name" value="F-box domain"/>
    <property type="match status" value="1"/>
</dbReference>
<dbReference type="EMBL" id="KL142396">
    <property type="protein sequence ID" value="KDR70740.1"/>
    <property type="molecule type" value="Genomic_DNA"/>
</dbReference>
<reference evidence="3" key="1">
    <citation type="journal article" date="2014" name="Proc. Natl. Acad. Sci. U.S.A.">
        <title>Extensive sampling of basidiomycete genomes demonstrates inadequacy of the white-rot/brown-rot paradigm for wood decay fungi.</title>
        <authorList>
            <person name="Riley R."/>
            <person name="Salamov A.A."/>
            <person name="Brown D.W."/>
            <person name="Nagy L.G."/>
            <person name="Floudas D."/>
            <person name="Held B.W."/>
            <person name="Levasseur A."/>
            <person name="Lombard V."/>
            <person name="Morin E."/>
            <person name="Otillar R."/>
            <person name="Lindquist E.A."/>
            <person name="Sun H."/>
            <person name="LaButti K.M."/>
            <person name="Schmutz J."/>
            <person name="Jabbour D."/>
            <person name="Luo H."/>
            <person name="Baker S.E."/>
            <person name="Pisabarro A.G."/>
            <person name="Walton J.D."/>
            <person name="Blanchette R.A."/>
            <person name="Henrissat B."/>
            <person name="Martin F."/>
            <person name="Cullen D."/>
            <person name="Hibbett D.S."/>
            <person name="Grigoriev I.V."/>
        </authorList>
    </citation>
    <scope>NUCLEOTIDE SEQUENCE [LARGE SCALE GENOMIC DNA]</scope>
    <source>
        <strain evidence="3">CBS 339.88</strain>
    </source>
</reference>
<keyword evidence="3" id="KW-1185">Reference proteome</keyword>
<dbReference type="PROSITE" id="PS50181">
    <property type="entry name" value="FBOX"/>
    <property type="match status" value="1"/>
</dbReference>
<accession>A0A067SIG1</accession>
<protein>
    <recommendedName>
        <fullName evidence="1">F-box domain-containing protein</fullName>
    </recommendedName>
</protein>
<organism evidence="2 3">
    <name type="scientific">Galerina marginata (strain CBS 339.88)</name>
    <dbReference type="NCBI Taxonomy" id="685588"/>
    <lineage>
        <taxon>Eukaryota</taxon>
        <taxon>Fungi</taxon>
        <taxon>Dikarya</taxon>
        <taxon>Basidiomycota</taxon>
        <taxon>Agaricomycotina</taxon>
        <taxon>Agaricomycetes</taxon>
        <taxon>Agaricomycetidae</taxon>
        <taxon>Agaricales</taxon>
        <taxon>Agaricineae</taxon>
        <taxon>Strophariaceae</taxon>
        <taxon>Galerina</taxon>
    </lineage>
</organism>
<dbReference type="InterPro" id="IPR036047">
    <property type="entry name" value="F-box-like_dom_sf"/>
</dbReference>
<dbReference type="OrthoDB" id="2939631at2759"/>
<feature type="domain" description="F-box" evidence="1">
    <location>
        <begin position="1"/>
        <end position="29"/>
    </location>
</feature>
<gene>
    <name evidence="2" type="ORF">GALMADRAFT_882531</name>
</gene>
<evidence type="ECO:0000313" key="3">
    <source>
        <dbReference type="Proteomes" id="UP000027222"/>
    </source>
</evidence>
<dbReference type="SUPFAM" id="SSF52047">
    <property type="entry name" value="RNI-like"/>
    <property type="match status" value="1"/>
</dbReference>
<evidence type="ECO:0000313" key="2">
    <source>
        <dbReference type="EMBL" id="KDR70740.1"/>
    </source>
</evidence>
<dbReference type="InterPro" id="IPR001810">
    <property type="entry name" value="F-box_dom"/>
</dbReference>
<dbReference type="Gene3D" id="3.80.10.10">
    <property type="entry name" value="Ribonuclease Inhibitor"/>
    <property type="match status" value="2"/>
</dbReference>
<dbReference type="AlphaFoldDB" id="A0A067SIG1"/>
<dbReference type="CDD" id="cd09917">
    <property type="entry name" value="F-box_SF"/>
    <property type="match status" value="1"/>
</dbReference>
<evidence type="ECO:0000259" key="1">
    <source>
        <dbReference type="PROSITE" id="PS50181"/>
    </source>
</evidence>
<sequence length="473" mass="53934">MFTSLATEILENVFSYLSRRDLTSMARVCWLFARCSRLLLYQSVEFCSADPHVGHTLRLLRGNYVMGVKILSVIVTTRRPAVGEGSQPWIVPDFFACCTRLQSLELRGFPFSSPRDIQLFTSTLRHSCPMLENFSYQPQFGSLPGEGFELYKLKGVKWKSGFATIDMPIMPIMTASIDSLAYISFIGTVIHRRDKPYNEFLQLRFPCLKSLELGSLLYSDSEPRTNTTITKFILDHSGIEHLSLGRSRPTYSCFQFDSCLLKSESLPSLKSFEGFPENITALATLPVRSLFSLTSLSIYCEKGEIGHNPPVDEMFSAIEGGVDRTLSFVRFLRFYFVVSFDHLMTLNQTSRAHLDWMDKLSYVCPGVVEFWGNLPPMTSMHIIKMFESFENLETISLMRLSIFPHMPTSQAESHLGDYFGAISQKCQKLRTVIARRPPYTQLEDWIFTLKRDRNGKLTAVDEHTSAWEDNSSV</sequence>
<dbReference type="InterPro" id="IPR032675">
    <property type="entry name" value="LRR_dom_sf"/>
</dbReference>